<dbReference type="SMART" id="SM00353">
    <property type="entry name" value="HLH"/>
    <property type="match status" value="1"/>
</dbReference>
<keyword evidence="5" id="KW-0539">Nucleus</keyword>
<dbReference type="PANTHER" id="PTHR45855:SF23">
    <property type="entry name" value="TRANSCRIPTION FACTOR MEE8-RELATED"/>
    <property type="match status" value="1"/>
</dbReference>
<dbReference type="Gene3D" id="4.10.280.10">
    <property type="entry name" value="Helix-loop-helix DNA-binding domain"/>
    <property type="match status" value="1"/>
</dbReference>
<comment type="subcellular location">
    <subcellularLocation>
        <location evidence="1">Nucleus</location>
    </subcellularLocation>
</comment>
<evidence type="ECO:0000256" key="2">
    <source>
        <dbReference type="ARBA" id="ARBA00023015"/>
    </source>
</evidence>
<evidence type="ECO:0000256" key="3">
    <source>
        <dbReference type="ARBA" id="ARBA00023125"/>
    </source>
</evidence>
<evidence type="ECO:0000313" key="8">
    <source>
        <dbReference type="Proteomes" id="UP001396334"/>
    </source>
</evidence>
<reference evidence="7 8" key="1">
    <citation type="journal article" date="2024" name="G3 (Bethesda)">
        <title>Genome assembly of Hibiscus sabdariffa L. provides insights into metabolisms of medicinal natural products.</title>
        <authorList>
            <person name="Kim T."/>
        </authorList>
    </citation>
    <scope>NUCLEOTIDE SEQUENCE [LARGE SCALE GENOMIC DNA]</scope>
    <source>
        <strain evidence="7">TK-2024</strain>
        <tissue evidence="7">Old leaves</tissue>
    </source>
</reference>
<dbReference type="InterPro" id="IPR011598">
    <property type="entry name" value="bHLH_dom"/>
</dbReference>
<evidence type="ECO:0000313" key="7">
    <source>
        <dbReference type="EMBL" id="KAK9013852.1"/>
    </source>
</evidence>
<dbReference type="SUPFAM" id="SSF47459">
    <property type="entry name" value="HLH, helix-loop-helix DNA-binding domain"/>
    <property type="match status" value="1"/>
</dbReference>
<dbReference type="PANTHER" id="PTHR45855">
    <property type="entry name" value="TRANSCRIPTION FACTOR PIF1-RELATED"/>
    <property type="match status" value="1"/>
</dbReference>
<keyword evidence="2" id="KW-0805">Transcription regulation</keyword>
<evidence type="ECO:0000256" key="4">
    <source>
        <dbReference type="ARBA" id="ARBA00023163"/>
    </source>
</evidence>
<evidence type="ECO:0000256" key="1">
    <source>
        <dbReference type="ARBA" id="ARBA00004123"/>
    </source>
</evidence>
<evidence type="ECO:0000256" key="5">
    <source>
        <dbReference type="ARBA" id="ARBA00023242"/>
    </source>
</evidence>
<dbReference type="InterPro" id="IPR036638">
    <property type="entry name" value="HLH_DNA-bd_sf"/>
</dbReference>
<protein>
    <recommendedName>
        <fullName evidence="6">BHLH domain-containing protein</fullName>
    </recommendedName>
</protein>
<dbReference type="Pfam" id="PF00010">
    <property type="entry name" value="HLH"/>
    <property type="match status" value="1"/>
</dbReference>
<accession>A0ABR2RMD3</accession>
<keyword evidence="3" id="KW-0238">DNA-binding</keyword>
<comment type="caution">
    <text evidence="7">The sequence shown here is derived from an EMBL/GenBank/DDBJ whole genome shotgun (WGS) entry which is preliminary data.</text>
</comment>
<dbReference type="InterPro" id="IPR031066">
    <property type="entry name" value="bHLH_ALC-like_plant"/>
</dbReference>
<keyword evidence="4" id="KW-0804">Transcription</keyword>
<dbReference type="Proteomes" id="UP001396334">
    <property type="component" value="Unassembled WGS sequence"/>
</dbReference>
<dbReference type="PROSITE" id="PS50888">
    <property type="entry name" value="BHLH"/>
    <property type="match status" value="1"/>
</dbReference>
<gene>
    <name evidence="7" type="ORF">V6N11_041845</name>
</gene>
<feature type="domain" description="BHLH" evidence="6">
    <location>
        <begin position="60"/>
        <end position="109"/>
    </location>
</feature>
<keyword evidence="8" id="KW-1185">Reference proteome</keyword>
<organism evidence="7 8">
    <name type="scientific">Hibiscus sabdariffa</name>
    <name type="common">roselle</name>
    <dbReference type="NCBI Taxonomy" id="183260"/>
    <lineage>
        <taxon>Eukaryota</taxon>
        <taxon>Viridiplantae</taxon>
        <taxon>Streptophyta</taxon>
        <taxon>Embryophyta</taxon>
        <taxon>Tracheophyta</taxon>
        <taxon>Spermatophyta</taxon>
        <taxon>Magnoliopsida</taxon>
        <taxon>eudicotyledons</taxon>
        <taxon>Gunneridae</taxon>
        <taxon>Pentapetalae</taxon>
        <taxon>rosids</taxon>
        <taxon>malvids</taxon>
        <taxon>Malvales</taxon>
        <taxon>Malvaceae</taxon>
        <taxon>Malvoideae</taxon>
        <taxon>Hibiscus</taxon>
    </lineage>
</organism>
<evidence type="ECO:0000259" key="6">
    <source>
        <dbReference type="PROSITE" id="PS50888"/>
    </source>
</evidence>
<dbReference type="EMBL" id="JBBPBN010000022">
    <property type="protein sequence ID" value="KAK9013852.1"/>
    <property type="molecule type" value="Genomic_DNA"/>
</dbReference>
<name>A0ABR2RMD3_9ROSI</name>
<sequence length="229" mass="25747">MVLLKTQALRLGDPIIIARPQQQLMTMTLYLAVKHRQSSSINLLLHVQCVTARRPATETHEPYAPEIVQRKEEIKINQRMETLQKLVPNSSKTDKASMLDEAIEYLKQLQAQVQTMSRMNLPPMMLPMAMQQQLQMSIMSQMRMGVMGMNNMGRSNIIGISHVLPNPFMAMASWDGSNDRLQSASAVVVSDPLSTFLACQSQPMAMDAYSQMATMYQQMQQPPVSSSKS</sequence>
<proteinExistence type="predicted"/>